<comment type="caution">
    <text evidence="1">The sequence shown here is derived from an EMBL/GenBank/DDBJ whole genome shotgun (WGS) entry which is preliminary data.</text>
</comment>
<proteinExistence type="predicted"/>
<evidence type="ECO:0000313" key="1">
    <source>
        <dbReference type="EMBL" id="KAJ8000729.1"/>
    </source>
</evidence>
<protein>
    <submittedName>
        <fullName evidence="1">Uncharacterized protein</fullName>
    </submittedName>
</protein>
<dbReference type="EMBL" id="CM055742">
    <property type="protein sequence ID" value="KAJ8000729.1"/>
    <property type="molecule type" value="Genomic_DNA"/>
</dbReference>
<evidence type="ECO:0000313" key="2">
    <source>
        <dbReference type="Proteomes" id="UP001157502"/>
    </source>
</evidence>
<name>A0ACC2GAQ7_DALPE</name>
<dbReference type="Proteomes" id="UP001157502">
    <property type="component" value="Chromosome 15"/>
</dbReference>
<gene>
    <name evidence="1" type="ORF">DPEC_G00183370</name>
</gene>
<organism evidence="1 2">
    <name type="scientific">Dallia pectoralis</name>
    <name type="common">Alaska blackfish</name>
    <dbReference type="NCBI Taxonomy" id="75939"/>
    <lineage>
        <taxon>Eukaryota</taxon>
        <taxon>Metazoa</taxon>
        <taxon>Chordata</taxon>
        <taxon>Craniata</taxon>
        <taxon>Vertebrata</taxon>
        <taxon>Euteleostomi</taxon>
        <taxon>Actinopterygii</taxon>
        <taxon>Neopterygii</taxon>
        <taxon>Teleostei</taxon>
        <taxon>Protacanthopterygii</taxon>
        <taxon>Esociformes</taxon>
        <taxon>Umbridae</taxon>
        <taxon>Dallia</taxon>
    </lineage>
</organism>
<sequence>MSTRRTLLLVENQPTTRSGERTPLRNVQNEMMMHCLTPSSRRKARSMSGSNVLKTQKNEIAFIYPDQLPCGNLPAGDVGTSGASKHGGEALIVQEAVDTGSGLEDITLKSFLCAGGEVEVSDPSGDIDETIVLLKDQPYRFPAGCNIDNTSLSDSMVTQCCNDHKDHAYCDFQDILDPTEAHLSFTGVLNSSIDGVPQSTHKAHTTDGDVTSQRGDLTFKSSFCNEVEVPEASRVEHETVLLPMDQSVNHCLMYNYQESPSIIVDRRDVPPSDYRAEQPYCNTANGTASAEANIPSVMEPLNSSLLTGALIPGDVNHTSVHVDDFVLDADEDSVLQNAADGSYLFQANPDSGVWGGGLDSPLALPKFNSTTLGAASAGKIDFSPAPVREDVEGRLEVAVPQSKPKAEFGPMGIFGHLPGFVPEGPLQQQLCHMAQLLMLASGKMVAASDPAPTLGPAPSPCPTLTSAGQTAGTAATVCHNMCVGTTPVRLVDHSANTTGVFERKREFAVSDASTSTDSLVWSLAPGSLTSVSKQELEQRLTSTLIMLEALVQQQSTARGRNTPTPPGPSELRDKLVQTDHTELSQTVTYKNLYVTALQRVEGLEVDRTTLQNLLHHVQDARTTVAALTGDTAAALSNMRQIGDLVMEDRQLLATQYGQMRSLYEKCTETQGRMTQKVRAVLQQREDMRGLMEGALSAKQAAFNVTEQLRAHSARRLSELEESVGSYQELKDALAKTYPEQVQLNKAYVESLNSASELLRGTMNDHAGLQDQLVTARCLLQRTMPLLVKLNEKAASAVAERDQALSDRDQMQEELSGVQLNLQDARQEIGDLNLQATIMNSELGVLRQKLSEGEEEQADLQRKVTELSTTVSSTLDSYAFLEQALAAESSKLQQSWTEVKQTKDRANELEGSLGQSEQRVGELTRALAQTEEELERLQNLTQSQGQKLQEFQEVRSQLHSLKEMNEFLQMENETAREQVFESEGTLWANLQGLRERNIQCEDLRAALSQLQAEKETLQVELQCSCTRARSVELELGEQLAQAVNKVTILHHTLRTLTNDILGSLTTTETVLPPSHHMERNPSTSFVDRVIVAITADQAEAGDAQPPSKTTQDPSTKGLGSSASAFAPVTPRKCPVESPEEKQSSVVDLLADLGNMVSELRSGVTQLQHSRDAEREDLTNTICSLQEAQQSQAERHEAELSELRAQLSFLQTRLEREQQTLQNKAQEVETMKKICSEVADAREFIFKHKSENSELRKEVAELRRLLHQSQVESQALREELRNLGNLSAHSMHSMDDKIRLLKEVERLKRSMSEAEEGRAKILDRARRHQAIHETNQLKLERELKVLDDMIETVRKTLSSIPIVVKNCKELQTLVEYLG</sequence>
<keyword evidence="2" id="KW-1185">Reference proteome</keyword>
<accession>A0ACC2GAQ7</accession>
<reference evidence="1" key="1">
    <citation type="submission" date="2021-05" db="EMBL/GenBank/DDBJ databases">
        <authorList>
            <person name="Pan Q."/>
            <person name="Jouanno E."/>
            <person name="Zahm M."/>
            <person name="Klopp C."/>
            <person name="Cabau C."/>
            <person name="Louis A."/>
            <person name="Berthelot C."/>
            <person name="Parey E."/>
            <person name="Roest Crollius H."/>
            <person name="Montfort J."/>
            <person name="Robinson-Rechavi M."/>
            <person name="Bouchez O."/>
            <person name="Lampietro C."/>
            <person name="Lopez Roques C."/>
            <person name="Donnadieu C."/>
            <person name="Postlethwait J."/>
            <person name="Bobe J."/>
            <person name="Dillon D."/>
            <person name="Chandos A."/>
            <person name="von Hippel F."/>
            <person name="Guiguen Y."/>
        </authorList>
    </citation>
    <scope>NUCLEOTIDE SEQUENCE</scope>
    <source>
        <strain evidence="1">YG-Jan2019</strain>
    </source>
</reference>